<organism evidence="1 2">
    <name type="scientific">Paraprevotella xylaniphila YIT 11841</name>
    <dbReference type="NCBI Taxonomy" id="762982"/>
    <lineage>
        <taxon>Bacteria</taxon>
        <taxon>Pseudomonadati</taxon>
        <taxon>Bacteroidota</taxon>
        <taxon>Bacteroidia</taxon>
        <taxon>Bacteroidales</taxon>
        <taxon>Prevotellaceae</taxon>
        <taxon>Paraprevotella</taxon>
    </lineage>
</organism>
<dbReference type="AlphaFoldDB" id="F3QUZ1"/>
<evidence type="ECO:0000313" key="1">
    <source>
        <dbReference type="EMBL" id="EGG53241.1"/>
    </source>
</evidence>
<proteinExistence type="predicted"/>
<dbReference type="Proteomes" id="UP000005546">
    <property type="component" value="Unassembled WGS sequence"/>
</dbReference>
<accession>F3QUZ1</accession>
<dbReference type="STRING" id="762982.HMPREF9442_02015"/>
<evidence type="ECO:0000313" key="2">
    <source>
        <dbReference type="Proteomes" id="UP000005546"/>
    </source>
</evidence>
<keyword evidence="2" id="KW-1185">Reference proteome</keyword>
<reference evidence="1 2" key="1">
    <citation type="submission" date="2011-02" db="EMBL/GenBank/DDBJ databases">
        <authorList>
            <person name="Weinstock G."/>
            <person name="Sodergren E."/>
            <person name="Clifton S."/>
            <person name="Fulton L."/>
            <person name="Fulton B."/>
            <person name="Courtney L."/>
            <person name="Fronick C."/>
            <person name="Harrison M."/>
            <person name="Strong C."/>
            <person name="Farmer C."/>
            <person name="Delahaunty K."/>
            <person name="Markovic C."/>
            <person name="Hall O."/>
            <person name="Minx P."/>
            <person name="Tomlinson C."/>
            <person name="Mitreva M."/>
            <person name="Hou S."/>
            <person name="Chen J."/>
            <person name="Wollam A."/>
            <person name="Pepin K.H."/>
            <person name="Johnson M."/>
            <person name="Bhonagiri V."/>
            <person name="Zhang X."/>
            <person name="Suruliraj S."/>
            <person name="Warren W."/>
            <person name="Chinwalla A."/>
            <person name="Mardis E.R."/>
            <person name="Wilson R.K."/>
        </authorList>
    </citation>
    <scope>NUCLEOTIDE SEQUENCE [LARGE SCALE GENOMIC DNA]</scope>
    <source>
        <strain evidence="1 2">YIT 11841</strain>
    </source>
</reference>
<dbReference type="EMBL" id="AFBR01000056">
    <property type="protein sequence ID" value="EGG53241.1"/>
    <property type="molecule type" value="Genomic_DNA"/>
</dbReference>
<sequence length="69" mass="7943">MCITPSVLFVKNYQFSIPRRSANVQYVYQSLPVSKPGMNLLCHDSGRARKHRLLSSWSKDSETSRITKQ</sequence>
<protein>
    <submittedName>
        <fullName evidence="1">Conserved domain protein</fullName>
    </submittedName>
</protein>
<dbReference type="HOGENOM" id="CLU_2772204_0_0_10"/>
<name>F3QUZ1_9BACT</name>
<comment type="caution">
    <text evidence="1">The sequence shown here is derived from an EMBL/GenBank/DDBJ whole genome shotgun (WGS) entry which is preliminary data.</text>
</comment>
<gene>
    <name evidence="1" type="ORF">HMPREF9442_02015</name>
</gene>